<evidence type="ECO:0000256" key="1">
    <source>
        <dbReference type="SAM" id="MobiDB-lite"/>
    </source>
</evidence>
<feature type="compositionally biased region" description="Low complexity" evidence="1">
    <location>
        <begin position="101"/>
        <end position="111"/>
    </location>
</feature>
<feature type="region of interest" description="Disordered" evidence="1">
    <location>
        <begin position="1"/>
        <end position="164"/>
    </location>
</feature>
<evidence type="ECO:0000313" key="3">
    <source>
        <dbReference type="Proteomes" id="UP000784294"/>
    </source>
</evidence>
<feature type="compositionally biased region" description="Low complexity" evidence="1">
    <location>
        <begin position="15"/>
        <end position="75"/>
    </location>
</feature>
<feature type="compositionally biased region" description="Low complexity" evidence="1">
    <location>
        <begin position="128"/>
        <end position="154"/>
    </location>
</feature>
<dbReference type="EMBL" id="CAAALY010016920">
    <property type="protein sequence ID" value="VEL13164.1"/>
    <property type="molecule type" value="Genomic_DNA"/>
</dbReference>
<protein>
    <submittedName>
        <fullName evidence="2">Uncharacterized protein</fullName>
    </submittedName>
</protein>
<feature type="non-terminal residue" evidence="2">
    <location>
        <position position="1"/>
    </location>
</feature>
<reference evidence="2" key="1">
    <citation type="submission" date="2018-11" db="EMBL/GenBank/DDBJ databases">
        <authorList>
            <consortium name="Pathogen Informatics"/>
        </authorList>
    </citation>
    <scope>NUCLEOTIDE SEQUENCE</scope>
</reference>
<feature type="compositionally biased region" description="Acidic residues" evidence="1">
    <location>
        <begin position="76"/>
        <end position="97"/>
    </location>
</feature>
<dbReference type="AlphaFoldDB" id="A0A448WJB0"/>
<name>A0A448WJB0_9PLAT</name>
<keyword evidence="3" id="KW-1185">Reference proteome</keyword>
<proteinExistence type="predicted"/>
<feature type="compositionally biased region" description="Acidic residues" evidence="1">
    <location>
        <begin position="112"/>
        <end position="121"/>
    </location>
</feature>
<organism evidence="2 3">
    <name type="scientific">Protopolystoma xenopodis</name>
    <dbReference type="NCBI Taxonomy" id="117903"/>
    <lineage>
        <taxon>Eukaryota</taxon>
        <taxon>Metazoa</taxon>
        <taxon>Spiralia</taxon>
        <taxon>Lophotrochozoa</taxon>
        <taxon>Platyhelminthes</taxon>
        <taxon>Monogenea</taxon>
        <taxon>Polyopisthocotylea</taxon>
        <taxon>Polystomatidea</taxon>
        <taxon>Polystomatidae</taxon>
        <taxon>Protopolystoma</taxon>
    </lineage>
</organism>
<dbReference type="Proteomes" id="UP000784294">
    <property type="component" value="Unassembled WGS sequence"/>
</dbReference>
<evidence type="ECO:0000313" key="2">
    <source>
        <dbReference type="EMBL" id="VEL13164.1"/>
    </source>
</evidence>
<gene>
    <name evidence="2" type="ORF">PXEA_LOCUS6604</name>
</gene>
<comment type="caution">
    <text evidence="2">The sequence shown here is derived from an EMBL/GenBank/DDBJ whole genome shotgun (WGS) entry which is preliminary data.</text>
</comment>
<sequence length="436" mass="45720">MWFVSALTNGHEPSASDASARPASTSSALDSSAAHSSASTSPRGTITVTTTNSGTVANSASSASSASNSGSISESDPMDDDEEDDDTGESIEEEERDESASAEIDAVGGEIQDIEEEEESGAGEVEHGSVSTHSTCSESVLSSSSTASSISGASRDYDDQGEEVDCGAEECYEDGVDTDLVVDRAERREITDTCTADSSENGQDDASANHFHFLYSYGVASEVEPSCPASDEQVASFISHDPPLNEPLNYDDSLFSTNQVIDSGVSVPASDIQSQLVASVSTVPIILESTSSSCIPPISGPATDSDPLHETSPLESSAIAVGCLDSSPTLQFSLPLQTIKAPTCSSSRTIRKLDDVVTNASDVFNLTDYPLTQLNSSSFVKENINPIRSAEVNEGFYDEQQPSCGLVTLLNLQHLEAIDGDDVKTILDETESDLLT</sequence>
<accession>A0A448WJB0</accession>